<dbReference type="PROSITE" id="PS00211">
    <property type="entry name" value="ABC_TRANSPORTER_1"/>
    <property type="match status" value="1"/>
</dbReference>
<feature type="domain" description="ABC transporter" evidence="4">
    <location>
        <begin position="2"/>
        <end position="255"/>
    </location>
</feature>
<dbReference type="InterPro" id="IPR003593">
    <property type="entry name" value="AAA+_ATPase"/>
</dbReference>
<dbReference type="GO" id="GO:0016887">
    <property type="term" value="F:ATP hydrolysis activity"/>
    <property type="evidence" value="ECO:0007669"/>
    <property type="project" value="InterPro"/>
</dbReference>
<evidence type="ECO:0000313" key="5">
    <source>
        <dbReference type="EMBL" id="PTM53278.1"/>
    </source>
</evidence>
<gene>
    <name evidence="5" type="ORF">C8J48_3602</name>
</gene>
<evidence type="ECO:0000256" key="1">
    <source>
        <dbReference type="ARBA" id="ARBA00022448"/>
    </source>
</evidence>
<dbReference type="SMART" id="SM00382">
    <property type="entry name" value="AAA"/>
    <property type="match status" value="1"/>
</dbReference>
<dbReference type="SUPFAM" id="SSF52540">
    <property type="entry name" value="P-loop containing nucleoside triphosphate hydrolases"/>
    <property type="match status" value="1"/>
</dbReference>
<dbReference type="InterPro" id="IPR050763">
    <property type="entry name" value="ABC_transporter_ATP-binding"/>
</dbReference>
<dbReference type="InterPro" id="IPR003439">
    <property type="entry name" value="ABC_transporter-like_ATP-bd"/>
</dbReference>
<dbReference type="PANTHER" id="PTHR42711:SF1">
    <property type="entry name" value="ABC-TRANSPORT PROTEIN, ATP-BINDING COMPONENT"/>
    <property type="match status" value="1"/>
</dbReference>
<accession>A0A2T4Z0K4</accession>
<protein>
    <submittedName>
        <fullName evidence="5">ABC-2 type transport system ATP-binding protein</fullName>
    </submittedName>
</protein>
<dbReference type="InterPro" id="IPR017871">
    <property type="entry name" value="ABC_transporter-like_CS"/>
</dbReference>
<dbReference type="OrthoDB" id="2290519at2"/>
<dbReference type="AlphaFoldDB" id="A0A2T4Z0K4"/>
<dbReference type="InterPro" id="IPR027417">
    <property type="entry name" value="P-loop_NTPase"/>
</dbReference>
<evidence type="ECO:0000256" key="3">
    <source>
        <dbReference type="ARBA" id="ARBA00022840"/>
    </source>
</evidence>
<reference evidence="5 6" key="1">
    <citation type="submission" date="2018-04" db="EMBL/GenBank/DDBJ databases">
        <title>Genomic Encyclopedia of Archaeal and Bacterial Type Strains, Phase II (KMG-II): from individual species to whole genera.</title>
        <authorList>
            <person name="Goeker M."/>
        </authorList>
    </citation>
    <scope>NUCLEOTIDE SEQUENCE [LARGE SCALE GENOMIC DNA]</scope>
    <source>
        <strain evidence="5 6">DSM 45169</strain>
    </source>
</reference>
<organism evidence="5 6">
    <name type="scientific">Desmospora activa DSM 45169</name>
    <dbReference type="NCBI Taxonomy" id="1121389"/>
    <lineage>
        <taxon>Bacteria</taxon>
        <taxon>Bacillati</taxon>
        <taxon>Bacillota</taxon>
        <taxon>Bacilli</taxon>
        <taxon>Bacillales</taxon>
        <taxon>Thermoactinomycetaceae</taxon>
        <taxon>Desmospora</taxon>
    </lineage>
</organism>
<comment type="caution">
    <text evidence="5">The sequence shown here is derived from an EMBL/GenBank/DDBJ whole genome shotgun (WGS) entry which is preliminary data.</text>
</comment>
<evidence type="ECO:0000259" key="4">
    <source>
        <dbReference type="PROSITE" id="PS50893"/>
    </source>
</evidence>
<dbReference type="Proteomes" id="UP000241639">
    <property type="component" value="Unassembled WGS sequence"/>
</dbReference>
<keyword evidence="1" id="KW-0813">Transport</keyword>
<evidence type="ECO:0000256" key="2">
    <source>
        <dbReference type="ARBA" id="ARBA00022741"/>
    </source>
</evidence>
<sequence length="324" mass="36901">MIEVKNLQKTFQVPITQPGIFGSIRSLFSRQHRRVKAVQNISFSVETGECVGYIGPNGAGKSTTIKMLSGILHPSDGTVTVMGHSPQQERSIVARHMGIVFGQRTQLWWDLPLRDSYEILKQMYQLSEMDFQRFLRRYDDLLGIGSFIDTPVRKLSLGQRMRADLAAALIHDPTVLFLDEPTIGLDVVAKNRIRTFLQTMNREQKKTILLTTHDMDDIESLCQRVIVINHGTIILDGTLDALRQRIGLPSELLLQFATTPTVTPIPEVEHIDLQAENRVLIRYDRARITVPTILDFTRHWGETVDIQMQEPSIESVVETIYRAR</sequence>
<dbReference type="GO" id="GO:0005524">
    <property type="term" value="F:ATP binding"/>
    <property type="evidence" value="ECO:0007669"/>
    <property type="project" value="UniProtKB-KW"/>
</dbReference>
<dbReference type="Pfam" id="PF00005">
    <property type="entry name" value="ABC_tran"/>
    <property type="match status" value="1"/>
</dbReference>
<dbReference type="PROSITE" id="PS50893">
    <property type="entry name" value="ABC_TRANSPORTER_2"/>
    <property type="match status" value="1"/>
</dbReference>
<name>A0A2T4Z0K4_9BACL</name>
<keyword evidence="3 5" id="KW-0067">ATP-binding</keyword>
<dbReference type="PANTHER" id="PTHR42711">
    <property type="entry name" value="ABC TRANSPORTER ATP-BINDING PROTEIN"/>
    <property type="match status" value="1"/>
</dbReference>
<dbReference type="EMBL" id="PZZP01000004">
    <property type="protein sequence ID" value="PTM53278.1"/>
    <property type="molecule type" value="Genomic_DNA"/>
</dbReference>
<keyword evidence="6" id="KW-1185">Reference proteome</keyword>
<dbReference type="RefSeq" id="WP_107728565.1">
    <property type="nucleotide sequence ID" value="NZ_PZZP01000004.1"/>
</dbReference>
<proteinExistence type="predicted"/>
<evidence type="ECO:0000313" key="6">
    <source>
        <dbReference type="Proteomes" id="UP000241639"/>
    </source>
</evidence>
<keyword evidence="2" id="KW-0547">Nucleotide-binding</keyword>
<dbReference type="Gene3D" id="3.40.50.300">
    <property type="entry name" value="P-loop containing nucleotide triphosphate hydrolases"/>
    <property type="match status" value="1"/>
</dbReference>